<feature type="compositionally biased region" description="Low complexity" evidence="1">
    <location>
        <begin position="14"/>
        <end position="23"/>
    </location>
</feature>
<accession>A0A0U3H417</accession>
<feature type="compositionally biased region" description="Polar residues" evidence="1">
    <location>
        <begin position="33"/>
        <end position="43"/>
    </location>
</feature>
<organism evidence="2 3">
    <name type="scientific">Pseudoalteromonas rubra</name>
    <dbReference type="NCBI Taxonomy" id="43658"/>
    <lineage>
        <taxon>Bacteria</taxon>
        <taxon>Pseudomonadati</taxon>
        <taxon>Pseudomonadota</taxon>
        <taxon>Gammaproteobacteria</taxon>
        <taxon>Alteromonadales</taxon>
        <taxon>Pseudoalteromonadaceae</taxon>
        <taxon>Pseudoalteromonas</taxon>
    </lineage>
</organism>
<evidence type="ECO:0000313" key="3">
    <source>
        <dbReference type="Proteomes" id="UP000069015"/>
    </source>
</evidence>
<proteinExistence type="predicted"/>
<dbReference type="RefSeq" id="WP_058798877.1">
    <property type="nucleotide sequence ID" value="NZ_CP013612.1"/>
</dbReference>
<evidence type="ECO:0000256" key="1">
    <source>
        <dbReference type="SAM" id="MobiDB-lite"/>
    </source>
</evidence>
<dbReference type="AlphaFoldDB" id="A0A0U3H417"/>
<evidence type="ECO:0000313" key="2">
    <source>
        <dbReference type="EMBL" id="ALU46035.1"/>
    </source>
</evidence>
<name>A0A0U3H417_9GAMM</name>
<sequence length="72" mass="7612">MKLQVRKSNLKSLSQSQQLNLAQTPNVAGGQIEPNSSYPTYRNSPPPGDSMDCATAPAQGMICVITGPCGDF</sequence>
<feature type="region of interest" description="Disordered" evidence="1">
    <location>
        <begin position="14"/>
        <end position="50"/>
    </location>
</feature>
<protein>
    <submittedName>
        <fullName evidence="2">Uncharacterized protein</fullName>
    </submittedName>
</protein>
<reference evidence="2 3" key="1">
    <citation type="submission" date="2015-12" db="EMBL/GenBank/DDBJ databases">
        <title>Complete genome sequence of Pseudoalteromonas rubra SCSIO 6842, harboring a conjugative plasmid.</title>
        <authorList>
            <person name="Li B."/>
            <person name="Wang X."/>
        </authorList>
    </citation>
    <scope>NUCLEOTIDE SEQUENCE [LARGE SCALE GENOMIC DNA]</scope>
    <source>
        <strain evidence="2 3">SCSIO 6842</strain>
    </source>
</reference>
<gene>
    <name evidence="2" type="ORF">AT705_24280</name>
</gene>
<dbReference type="KEGG" id="prr:AT705_24280"/>
<dbReference type="EMBL" id="CP013612">
    <property type="protein sequence ID" value="ALU46035.1"/>
    <property type="molecule type" value="Genomic_DNA"/>
</dbReference>
<dbReference type="Proteomes" id="UP000069015">
    <property type="component" value="Chromosome 2"/>
</dbReference>